<dbReference type="SUPFAM" id="SSF161098">
    <property type="entry name" value="MetI-like"/>
    <property type="match status" value="1"/>
</dbReference>
<evidence type="ECO:0000256" key="5">
    <source>
        <dbReference type="ARBA" id="ARBA00022989"/>
    </source>
</evidence>
<protein>
    <submittedName>
        <fullName evidence="10">ABC transporter permease</fullName>
    </submittedName>
</protein>
<keyword evidence="5 8" id="KW-1133">Transmembrane helix</keyword>
<dbReference type="InterPro" id="IPR053385">
    <property type="entry name" value="ABC_transport_permease"/>
</dbReference>
<feature type="transmembrane region" description="Helical" evidence="8">
    <location>
        <begin position="102"/>
        <end position="128"/>
    </location>
</feature>
<dbReference type="Pfam" id="PF12911">
    <property type="entry name" value="OppC_N"/>
    <property type="match status" value="1"/>
</dbReference>
<dbReference type="InterPro" id="IPR050366">
    <property type="entry name" value="BP-dependent_transpt_permease"/>
</dbReference>
<evidence type="ECO:0000259" key="9">
    <source>
        <dbReference type="PROSITE" id="PS50928"/>
    </source>
</evidence>
<evidence type="ECO:0000256" key="6">
    <source>
        <dbReference type="ARBA" id="ARBA00023136"/>
    </source>
</evidence>
<dbReference type="InterPro" id="IPR035906">
    <property type="entry name" value="MetI-like_sf"/>
</dbReference>
<comment type="similarity">
    <text evidence="7">Belongs to the binding-protein-dependent transport system permease family. OppBC subfamily.</text>
</comment>
<dbReference type="RefSeq" id="WP_144852571.1">
    <property type="nucleotide sequence ID" value="NZ_VNJI01000043.1"/>
</dbReference>
<evidence type="ECO:0000256" key="8">
    <source>
        <dbReference type="RuleBase" id="RU363032"/>
    </source>
</evidence>
<dbReference type="AlphaFoldDB" id="A0A559K4N5"/>
<dbReference type="Pfam" id="PF00528">
    <property type="entry name" value="BPD_transp_1"/>
    <property type="match status" value="1"/>
</dbReference>
<evidence type="ECO:0000256" key="4">
    <source>
        <dbReference type="ARBA" id="ARBA00022692"/>
    </source>
</evidence>
<sequence length="302" mass="32677">MSQSALTSEAGSGSNPFERAYTPRSPIQMMISRFKKNKRAMVGLWMVVVFIVVALLARWIAPYDPYAQNMQIMLESPSWSHPFGTDEFGRDILSRILYGSQISLMIGIVGVLISVVLGVALGTIAGYFGGKLDALIMRIMDIFMAFPSFLLALAIVSVLGPSMLNLMIAIGIFSVPTFSRISRGAVISVKNKEYIEAARAMGATNALIIFKHVIPNSIAPIIVLSTLRIATAILTASGLSFLGMGAQPPTPEWGAMLSTGREYLRTSPHVSTIPGLAIMFMVLAFNMLGDGLRDALDPKMKL</sequence>
<name>A0A559K4N5_9BACL</name>
<evidence type="ECO:0000256" key="3">
    <source>
        <dbReference type="ARBA" id="ARBA00022475"/>
    </source>
</evidence>
<feature type="transmembrane region" description="Helical" evidence="8">
    <location>
        <begin position="273"/>
        <end position="292"/>
    </location>
</feature>
<dbReference type="Proteomes" id="UP000317036">
    <property type="component" value="Unassembled WGS sequence"/>
</dbReference>
<evidence type="ECO:0000256" key="2">
    <source>
        <dbReference type="ARBA" id="ARBA00022448"/>
    </source>
</evidence>
<proteinExistence type="inferred from homology"/>
<keyword evidence="6 8" id="KW-0472">Membrane</keyword>
<gene>
    <name evidence="10" type="ORF">FPZ49_25855</name>
</gene>
<evidence type="ECO:0000313" key="11">
    <source>
        <dbReference type="Proteomes" id="UP000317036"/>
    </source>
</evidence>
<keyword evidence="2 8" id="KW-0813">Transport</keyword>
<dbReference type="OrthoDB" id="9797472at2"/>
<dbReference type="Gene3D" id="1.10.3720.10">
    <property type="entry name" value="MetI-like"/>
    <property type="match status" value="1"/>
</dbReference>
<dbReference type="InterPro" id="IPR025966">
    <property type="entry name" value="OppC_N"/>
</dbReference>
<feature type="domain" description="ABC transmembrane type-1" evidence="9">
    <location>
        <begin position="100"/>
        <end position="289"/>
    </location>
</feature>
<dbReference type="PANTHER" id="PTHR43386">
    <property type="entry name" value="OLIGOPEPTIDE TRANSPORT SYSTEM PERMEASE PROTEIN APPC"/>
    <property type="match status" value="1"/>
</dbReference>
<keyword evidence="4 8" id="KW-0812">Transmembrane</keyword>
<dbReference type="InterPro" id="IPR000515">
    <property type="entry name" value="MetI-like"/>
</dbReference>
<accession>A0A559K4N5</accession>
<dbReference type="GO" id="GO:0055085">
    <property type="term" value="P:transmembrane transport"/>
    <property type="evidence" value="ECO:0007669"/>
    <property type="project" value="InterPro"/>
</dbReference>
<dbReference type="NCBIfam" id="NF045474">
    <property type="entry name" value="Opp2C"/>
    <property type="match status" value="1"/>
</dbReference>
<keyword evidence="3" id="KW-1003">Cell membrane</keyword>
<comment type="subcellular location">
    <subcellularLocation>
        <location evidence="1 8">Cell membrane</location>
        <topology evidence="1 8">Multi-pass membrane protein</topology>
    </subcellularLocation>
</comment>
<evidence type="ECO:0000256" key="1">
    <source>
        <dbReference type="ARBA" id="ARBA00004651"/>
    </source>
</evidence>
<dbReference type="GO" id="GO:0005886">
    <property type="term" value="C:plasma membrane"/>
    <property type="evidence" value="ECO:0007669"/>
    <property type="project" value="UniProtKB-SubCell"/>
</dbReference>
<evidence type="ECO:0000256" key="7">
    <source>
        <dbReference type="ARBA" id="ARBA00024202"/>
    </source>
</evidence>
<dbReference type="PANTHER" id="PTHR43386:SF1">
    <property type="entry name" value="D,D-DIPEPTIDE TRANSPORT SYSTEM PERMEASE PROTEIN DDPC-RELATED"/>
    <property type="match status" value="1"/>
</dbReference>
<reference evidence="10 11" key="1">
    <citation type="submission" date="2019-07" db="EMBL/GenBank/DDBJ databases">
        <authorList>
            <person name="Kim J."/>
        </authorList>
    </citation>
    <scope>NUCLEOTIDE SEQUENCE [LARGE SCALE GENOMIC DNA]</scope>
    <source>
        <strain evidence="10 11">JC52</strain>
    </source>
</reference>
<comment type="caution">
    <text evidence="10">The sequence shown here is derived from an EMBL/GenBank/DDBJ whole genome shotgun (WGS) entry which is preliminary data.</text>
</comment>
<dbReference type="CDD" id="cd06261">
    <property type="entry name" value="TM_PBP2"/>
    <property type="match status" value="1"/>
</dbReference>
<dbReference type="PROSITE" id="PS50928">
    <property type="entry name" value="ABC_TM1"/>
    <property type="match status" value="1"/>
</dbReference>
<feature type="transmembrane region" description="Helical" evidence="8">
    <location>
        <begin position="218"/>
        <end position="242"/>
    </location>
</feature>
<keyword evidence="11" id="KW-1185">Reference proteome</keyword>
<organism evidence="10 11">
    <name type="scientific">Paenibacillus cremeus</name>
    <dbReference type="NCBI Taxonomy" id="2163881"/>
    <lineage>
        <taxon>Bacteria</taxon>
        <taxon>Bacillati</taxon>
        <taxon>Bacillota</taxon>
        <taxon>Bacilli</taxon>
        <taxon>Bacillales</taxon>
        <taxon>Paenibacillaceae</taxon>
        <taxon>Paenibacillus</taxon>
    </lineage>
</organism>
<dbReference type="EMBL" id="VNJI01000043">
    <property type="protein sequence ID" value="TVY07099.1"/>
    <property type="molecule type" value="Genomic_DNA"/>
</dbReference>
<evidence type="ECO:0000313" key="10">
    <source>
        <dbReference type="EMBL" id="TVY07099.1"/>
    </source>
</evidence>
<feature type="transmembrane region" description="Helical" evidence="8">
    <location>
        <begin position="40"/>
        <end position="61"/>
    </location>
</feature>